<evidence type="ECO:0000313" key="3">
    <source>
        <dbReference type="Proteomes" id="UP000188929"/>
    </source>
</evidence>
<sequence length="88" mass="9068">MVDPSPVRRPSSTAPPAAAIPEQRPPAEPHGEPPPPHGDPTEAPPEATVVVLAARDVRLPDVLRHLEAGRTVLVVSAPPDEPSGGADT</sequence>
<dbReference type="Proteomes" id="UP000188929">
    <property type="component" value="Unassembled WGS sequence"/>
</dbReference>
<feature type="region of interest" description="Disordered" evidence="1">
    <location>
        <begin position="1"/>
        <end position="47"/>
    </location>
</feature>
<accession>A0A1V2I5L9</accession>
<protein>
    <submittedName>
        <fullName evidence="2">Uncharacterized protein</fullName>
    </submittedName>
</protein>
<dbReference type="EMBL" id="MOMC01000065">
    <property type="protein sequence ID" value="ONH24961.1"/>
    <property type="molecule type" value="Genomic_DNA"/>
</dbReference>
<comment type="caution">
    <text evidence="2">The sequence shown here is derived from an EMBL/GenBank/DDBJ whole genome shotgun (WGS) entry which is preliminary data.</text>
</comment>
<feature type="compositionally biased region" description="Low complexity" evidence="1">
    <location>
        <begin position="1"/>
        <end position="21"/>
    </location>
</feature>
<reference evidence="3" key="1">
    <citation type="submission" date="2016-10" db="EMBL/GenBank/DDBJ databases">
        <title>Frankia sp. NRRL B-16386 Genome sequencing.</title>
        <authorList>
            <person name="Ghodhbane-Gtari F."/>
            <person name="Swanson E."/>
            <person name="Gueddou A."/>
            <person name="Hezbri K."/>
            <person name="Ktari K."/>
            <person name="Nouioui I."/>
            <person name="Morris K."/>
            <person name="Simpson S."/>
            <person name="Abebe-Akele F."/>
            <person name="Thomas K."/>
            <person name="Gtari M."/>
            <person name="Tisa L.S."/>
        </authorList>
    </citation>
    <scope>NUCLEOTIDE SEQUENCE [LARGE SCALE GENOMIC DNA]</scope>
    <source>
        <strain evidence="3">NRRL B-16386</strain>
    </source>
</reference>
<organism evidence="2 3">
    <name type="scientific">Pseudofrankia asymbiotica</name>
    <dbReference type="NCBI Taxonomy" id="1834516"/>
    <lineage>
        <taxon>Bacteria</taxon>
        <taxon>Bacillati</taxon>
        <taxon>Actinomycetota</taxon>
        <taxon>Actinomycetes</taxon>
        <taxon>Frankiales</taxon>
        <taxon>Frankiaceae</taxon>
        <taxon>Pseudofrankia</taxon>
    </lineage>
</organism>
<keyword evidence="3" id="KW-1185">Reference proteome</keyword>
<gene>
    <name evidence="2" type="ORF">BL253_28560</name>
</gene>
<evidence type="ECO:0000313" key="2">
    <source>
        <dbReference type="EMBL" id="ONH24961.1"/>
    </source>
</evidence>
<proteinExistence type="predicted"/>
<evidence type="ECO:0000256" key="1">
    <source>
        <dbReference type="SAM" id="MobiDB-lite"/>
    </source>
</evidence>
<dbReference type="AlphaFoldDB" id="A0A1V2I5L9"/>
<name>A0A1V2I5L9_9ACTN</name>